<dbReference type="EMBL" id="JANDHW010000008">
    <property type="protein sequence ID" value="MCP9612274.1"/>
    <property type="molecule type" value="Genomic_DNA"/>
</dbReference>
<name>A0ABT1MI12_9BACT</name>
<dbReference type="PANTHER" id="PTHR39201:SF1">
    <property type="entry name" value="FLAVODOXIN-LIKE DOMAIN-CONTAINING PROTEIN"/>
    <property type="match status" value="1"/>
</dbReference>
<proteinExistence type="predicted"/>
<accession>A0ABT1MI12</accession>
<evidence type="ECO:0000313" key="4">
    <source>
        <dbReference type="Proteomes" id="UP001205603"/>
    </source>
</evidence>
<dbReference type="RefSeq" id="WP_255027559.1">
    <property type="nucleotide sequence ID" value="NZ_JANDHW010000008.1"/>
</dbReference>
<reference evidence="3 4" key="1">
    <citation type="submission" date="2022-07" db="EMBL/GenBank/DDBJ databases">
        <title>Fecal culturing of patients with breast cancer.</title>
        <authorList>
            <person name="Teng N.M.Y."/>
            <person name="Kiu R."/>
            <person name="Evans R."/>
            <person name="Baker D.J."/>
            <person name="Zenner C."/>
            <person name="Robinson S.D."/>
            <person name="Hall L.J."/>
        </authorList>
    </citation>
    <scope>NUCLEOTIDE SEQUENCE [LARGE SCALE GENOMIC DNA]</scope>
    <source>
        <strain evidence="3 4">LH1063</strain>
    </source>
</reference>
<organism evidence="3 4">
    <name type="scientific">Coprobacter tertius</name>
    <dbReference type="NCBI Taxonomy" id="2944915"/>
    <lineage>
        <taxon>Bacteria</taxon>
        <taxon>Pseudomonadati</taxon>
        <taxon>Bacteroidota</taxon>
        <taxon>Bacteroidia</taxon>
        <taxon>Bacteroidales</taxon>
        <taxon>Barnesiellaceae</taxon>
        <taxon>Coprobacter</taxon>
    </lineage>
</organism>
<comment type="caution">
    <text evidence="3">The sequence shown here is derived from an EMBL/GenBank/DDBJ whole genome shotgun (WGS) entry which is preliminary data.</text>
</comment>
<dbReference type="PROSITE" id="PS51257">
    <property type="entry name" value="PROKAR_LIPOPROTEIN"/>
    <property type="match status" value="1"/>
</dbReference>
<sequence>MKKKLTLLLGFITGLSCLSCNGNNPHNNTIPHETVKSSSQESNILIAYFSRTGYNYPDTFLTTGNTAVIAGYIQKYTQGTLFEIVPVTPYPASYTETTDIAQDEIKNNARPAIKNKLENPDQYSTVFIGYPIWYGTMPMIVRNFIETYDLSGKTIIPFCTHEGSNFGSSLSVFKSIYPAISLKEGLAVQGSTVSDARDKVEAWLKNIGIEK</sequence>
<keyword evidence="4" id="KW-1185">Reference proteome</keyword>
<gene>
    <name evidence="3" type="ORF">NMU02_09240</name>
</gene>
<dbReference type="InterPro" id="IPR029039">
    <property type="entry name" value="Flavoprotein-like_sf"/>
</dbReference>
<feature type="chain" id="PRO_5045681005" description="Flavodoxin-like domain-containing protein" evidence="1">
    <location>
        <begin position="23"/>
        <end position="211"/>
    </location>
</feature>
<keyword evidence="1" id="KW-0732">Signal</keyword>
<dbReference type="InterPro" id="IPR008254">
    <property type="entry name" value="Flavodoxin/NO_synth"/>
</dbReference>
<feature type="domain" description="Flavodoxin-like" evidence="2">
    <location>
        <begin position="60"/>
        <end position="207"/>
    </location>
</feature>
<evidence type="ECO:0000313" key="3">
    <source>
        <dbReference type="EMBL" id="MCP9612274.1"/>
    </source>
</evidence>
<dbReference type="PANTHER" id="PTHR39201">
    <property type="entry name" value="EXPORTED PROTEIN-RELATED"/>
    <property type="match status" value="1"/>
</dbReference>
<dbReference type="Proteomes" id="UP001205603">
    <property type="component" value="Unassembled WGS sequence"/>
</dbReference>
<dbReference type="Pfam" id="PF12682">
    <property type="entry name" value="Flavodoxin_4"/>
    <property type="match status" value="1"/>
</dbReference>
<protein>
    <recommendedName>
        <fullName evidence="2">Flavodoxin-like domain-containing protein</fullName>
    </recommendedName>
</protein>
<dbReference type="SUPFAM" id="SSF52218">
    <property type="entry name" value="Flavoproteins"/>
    <property type="match status" value="1"/>
</dbReference>
<evidence type="ECO:0000259" key="2">
    <source>
        <dbReference type="Pfam" id="PF12682"/>
    </source>
</evidence>
<feature type="signal peptide" evidence="1">
    <location>
        <begin position="1"/>
        <end position="22"/>
    </location>
</feature>
<dbReference type="Gene3D" id="3.40.50.360">
    <property type="match status" value="1"/>
</dbReference>
<evidence type="ECO:0000256" key="1">
    <source>
        <dbReference type="SAM" id="SignalP"/>
    </source>
</evidence>